<dbReference type="NCBIfam" id="TIGR01128">
    <property type="entry name" value="holA"/>
    <property type="match status" value="1"/>
</dbReference>
<dbReference type="Gene3D" id="1.10.8.60">
    <property type="match status" value="1"/>
</dbReference>
<dbReference type="Pfam" id="PF06144">
    <property type="entry name" value="DNA_pol3_delta"/>
    <property type="match status" value="1"/>
</dbReference>
<gene>
    <name evidence="12" type="primary">holA</name>
    <name evidence="12" type="ORF">GCM10011369_20790</name>
</gene>
<reference evidence="13" key="1">
    <citation type="journal article" date="2019" name="Int. J. Syst. Evol. Microbiol.">
        <title>The Global Catalogue of Microorganisms (GCM) 10K type strain sequencing project: providing services to taxonomists for standard genome sequencing and annotation.</title>
        <authorList>
            <consortium name="The Broad Institute Genomics Platform"/>
            <consortium name="The Broad Institute Genome Sequencing Center for Infectious Disease"/>
            <person name="Wu L."/>
            <person name="Ma J."/>
        </authorList>
    </citation>
    <scope>NUCLEOTIDE SEQUENCE [LARGE SCALE GENOMIC DNA]</scope>
    <source>
        <strain evidence="13">CGMCC 1.10130</strain>
    </source>
</reference>
<dbReference type="GO" id="GO:0006261">
    <property type="term" value="P:DNA-templated DNA replication"/>
    <property type="evidence" value="ECO:0007669"/>
    <property type="project" value="TreeGrafter"/>
</dbReference>
<dbReference type="InterPro" id="IPR032780">
    <property type="entry name" value="DNA_pol3_delt_C"/>
</dbReference>
<keyword evidence="3" id="KW-0808">Transferase</keyword>
<evidence type="ECO:0000256" key="8">
    <source>
        <dbReference type="ARBA" id="ARBA00049244"/>
    </source>
</evidence>
<proteinExistence type="inferred from homology"/>
<dbReference type="Gene3D" id="3.40.50.300">
    <property type="entry name" value="P-loop containing nucleotide triphosphate hydrolases"/>
    <property type="match status" value="1"/>
</dbReference>
<evidence type="ECO:0000313" key="13">
    <source>
        <dbReference type="Proteomes" id="UP000619743"/>
    </source>
</evidence>
<dbReference type="SUPFAM" id="SSF48019">
    <property type="entry name" value="post-AAA+ oligomerization domain-like"/>
    <property type="match status" value="1"/>
</dbReference>
<dbReference type="CDD" id="cd18138">
    <property type="entry name" value="HLD_clamp_pol_III_delta"/>
    <property type="match status" value="1"/>
</dbReference>
<dbReference type="EMBL" id="BMDX01000009">
    <property type="protein sequence ID" value="GGA78697.1"/>
    <property type="molecule type" value="Genomic_DNA"/>
</dbReference>
<dbReference type="InterPro" id="IPR027417">
    <property type="entry name" value="P-loop_NTPase"/>
</dbReference>
<comment type="caution">
    <text evidence="12">The sequence shown here is derived from an EMBL/GenBank/DDBJ whole genome shotgun (WGS) entry which is preliminary data.</text>
</comment>
<keyword evidence="4" id="KW-0548">Nucleotidyltransferase</keyword>
<dbReference type="AlphaFoldDB" id="A0A8J2XMI0"/>
<evidence type="ECO:0000313" key="12">
    <source>
        <dbReference type="EMBL" id="GGA78697.1"/>
    </source>
</evidence>
<evidence type="ECO:0000256" key="6">
    <source>
        <dbReference type="ARBA" id="ARBA00022932"/>
    </source>
</evidence>
<organism evidence="12 13">
    <name type="scientific">Neiella marina</name>
    <dbReference type="NCBI Taxonomy" id="508461"/>
    <lineage>
        <taxon>Bacteria</taxon>
        <taxon>Pseudomonadati</taxon>
        <taxon>Pseudomonadota</taxon>
        <taxon>Gammaproteobacteria</taxon>
        <taxon>Alteromonadales</taxon>
        <taxon>Echinimonadaceae</taxon>
        <taxon>Neiella</taxon>
    </lineage>
</organism>
<accession>A0A8J2XMI0</accession>
<evidence type="ECO:0000256" key="3">
    <source>
        <dbReference type="ARBA" id="ARBA00022679"/>
    </source>
</evidence>
<dbReference type="GO" id="GO:0003887">
    <property type="term" value="F:DNA-directed DNA polymerase activity"/>
    <property type="evidence" value="ECO:0007669"/>
    <property type="project" value="UniProtKB-UniRule"/>
</dbReference>
<sequence>MATARLYPNQLPQALQQSVQPAYLVFGDEPLQRFESVSAIVDAGKAQGFDETERLYLDTTDDAMQLAEALQGMSLFASRRIIVVDVGNGKIGKDAGQIFEHYAEQPSPDLLLICHGTKLEKAQQNAKWFKALGKLAVTVAINVPSGDRLTRWLQQRARTHGVQLPLDALQYLQDHHEGNLMALSQELEKLALLYPNQPISVQQLHQSLIDQSRFDVFQLTDTLLAGNQQALSHMLSQLRDEGAEPVVVCWALSREISQLLQLKQHPSNQAQLFKQFRIWPSRQPVLKQALNQLSAEQLQQALLVVAKLERNVKGAEADPQASWPLISQCCQLLMNTNASADWLLAAEQV</sequence>
<evidence type="ECO:0000256" key="2">
    <source>
        <dbReference type="ARBA" id="ARBA00017703"/>
    </source>
</evidence>
<feature type="domain" description="DNA polymerase III delta N-terminal" evidence="10">
    <location>
        <begin position="23"/>
        <end position="140"/>
    </location>
</feature>
<dbReference type="InterPro" id="IPR010372">
    <property type="entry name" value="DNA_pol3_delta_N"/>
</dbReference>
<dbReference type="RefSeq" id="WP_087505748.1">
    <property type="nucleotide sequence ID" value="NZ_BMDX01000009.1"/>
</dbReference>
<dbReference type="GO" id="GO:0009360">
    <property type="term" value="C:DNA polymerase III complex"/>
    <property type="evidence" value="ECO:0007669"/>
    <property type="project" value="UniProtKB-UniRule"/>
</dbReference>
<dbReference type="PANTHER" id="PTHR34388:SF1">
    <property type="entry name" value="DNA POLYMERASE III SUBUNIT DELTA"/>
    <property type="match status" value="1"/>
</dbReference>
<name>A0A8J2XMI0_9GAMM</name>
<comment type="catalytic activity">
    <reaction evidence="8">
        <text>DNA(n) + a 2'-deoxyribonucleoside 5'-triphosphate = DNA(n+1) + diphosphate</text>
        <dbReference type="Rhea" id="RHEA:22508"/>
        <dbReference type="Rhea" id="RHEA-COMP:17339"/>
        <dbReference type="Rhea" id="RHEA-COMP:17340"/>
        <dbReference type="ChEBI" id="CHEBI:33019"/>
        <dbReference type="ChEBI" id="CHEBI:61560"/>
        <dbReference type="ChEBI" id="CHEBI:173112"/>
        <dbReference type="EC" id="2.7.7.7"/>
    </reaction>
</comment>
<dbReference type="Gene3D" id="1.20.272.10">
    <property type="match status" value="1"/>
</dbReference>
<dbReference type="InterPro" id="IPR005790">
    <property type="entry name" value="DNA_polIII_delta"/>
</dbReference>
<evidence type="ECO:0000256" key="7">
    <source>
        <dbReference type="ARBA" id="ARBA00034754"/>
    </source>
</evidence>
<keyword evidence="6" id="KW-0239">DNA-directed DNA polymerase</keyword>
<keyword evidence="5" id="KW-0235">DNA replication</keyword>
<evidence type="ECO:0000256" key="5">
    <source>
        <dbReference type="ARBA" id="ARBA00022705"/>
    </source>
</evidence>
<dbReference type="OrthoDB" id="9770982at2"/>
<evidence type="ECO:0000259" key="10">
    <source>
        <dbReference type="Pfam" id="PF06144"/>
    </source>
</evidence>
<protein>
    <recommendedName>
        <fullName evidence="2 9">DNA polymerase III subunit delta</fullName>
        <ecNumber evidence="1 9">2.7.7.7</ecNumber>
    </recommendedName>
</protein>
<keyword evidence="13" id="KW-1185">Reference proteome</keyword>
<evidence type="ECO:0000256" key="1">
    <source>
        <dbReference type="ARBA" id="ARBA00012417"/>
    </source>
</evidence>
<evidence type="ECO:0000259" key="11">
    <source>
        <dbReference type="Pfam" id="PF14840"/>
    </source>
</evidence>
<evidence type="ECO:0000256" key="9">
    <source>
        <dbReference type="NCBIfam" id="TIGR01128"/>
    </source>
</evidence>
<dbReference type="InterPro" id="IPR008921">
    <property type="entry name" value="DNA_pol3_clamp-load_cplx_C"/>
</dbReference>
<dbReference type="Proteomes" id="UP000619743">
    <property type="component" value="Unassembled WGS sequence"/>
</dbReference>
<dbReference type="GO" id="GO:0003677">
    <property type="term" value="F:DNA binding"/>
    <property type="evidence" value="ECO:0007669"/>
    <property type="project" value="InterPro"/>
</dbReference>
<dbReference type="SUPFAM" id="SSF52540">
    <property type="entry name" value="P-loop containing nucleoside triphosphate hydrolases"/>
    <property type="match status" value="1"/>
</dbReference>
<evidence type="ECO:0000256" key="4">
    <source>
        <dbReference type="ARBA" id="ARBA00022695"/>
    </source>
</evidence>
<feature type="domain" description="DNA polymerase III subunit delta C-terminal" evidence="11">
    <location>
        <begin position="217"/>
        <end position="323"/>
    </location>
</feature>
<dbReference type="EC" id="2.7.7.7" evidence="1 9"/>
<dbReference type="PANTHER" id="PTHR34388">
    <property type="entry name" value="DNA POLYMERASE III SUBUNIT DELTA"/>
    <property type="match status" value="1"/>
</dbReference>
<comment type="similarity">
    <text evidence="7">Belongs to the DNA polymerase HolA subunit family.</text>
</comment>
<dbReference type="Pfam" id="PF14840">
    <property type="entry name" value="DNA_pol3_delt_C"/>
    <property type="match status" value="1"/>
</dbReference>